<dbReference type="Proteomes" id="UP001366060">
    <property type="component" value="Unassembled WGS sequence"/>
</dbReference>
<dbReference type="PANTHER" id="PTHR37302:SF1">
    <property type="entry name" value="PROTEIN DINB"/>
    <property type="match status" value="1"/>
</dbReference>
<evidence type="ECO:0000256" key="2">
    <source>
        <dbReference type="ARBA" id="ARBA00022723"/>
    </source>
</evidence>
<proteinExistence type="inferred from homology"/>
<dbReference type="Gene3D" id="1.20.120.450">
    <property type="entry name" value="dinb family like domain"/>
    <property type="match status" value="1"/>
</dbReference>
<dbReference type="Pfam" id="PF05163">
    <property type="entry name" value="DinB"/>
    <property type="match status" value="1"/>
</dbReference>
<keyword evidence="2" id="KW-0479">Metal-binding</keyword>
<dbReference type="SUPFAM" id="SSF109854">
    <property type="entry name" value="DinB/YfiT-like putative metalloenzymes"/>
    <property type="match status" value="1"/>
</dbReference>
<evidence type="ECO:0000313" key="4">
    <source>
        <dbReference type="Proteomes" id="UP001366060"/>
    </source>
</evidence>
<keyword evidence="4" id="KW-1185">Reference proteome</keyword>
<dbReference type="InterPro" id="IPR034660">
    <property type="entry name" value="DinB/YfiT-like"/>
</dbReference>
<evidence type="ECO:0000313" key="3">
    <source>
        <dbReference type="EMBL" id="MEL0657752.1"/>
    </source>
</evidence>
<accession>A0ABU9H7A2</accession>
<dbReference type="InterPro" id="IPR007837">
    <property type="entry name" value="DinB"/>
</dbReference>
<name>A0ABU9H7A2_9GAMM</name>
<gene>
    <name evidence="3" type="ORF">V6255_01265</name>
</gene>
<dbReference type="PANTHER" id="PTHR37302">
    <property type="entry name" value="SLR1116 PROTEIN"/>
    <property type="match status" value="1"/>
</dbReference>
<protein>
    <submittedName>
        <fullName evidence="3">DinB family protein</fullName>
    </submittedName>
</protein>
<sequence>MKLKEHVYLMADYNQWMNQKIYEAVNTMTPEKYHEDKGAYFGSVFASLNHICVADTLWLKRCSVVLQTYDAYAPIAALPMPESLDVFLANNFNDLKDRRVLLDEALLEIANLLTDEALLQPINYQNSKGVTANKTLFNLLMHLFNHQTHHRGQITTLLSQSGIDIGITDLVFIQPNIN</sequence>
<reference evidence="3 4" key="1">
    <citation type="submission" date="2024-02" db="EMBL/GenBank/DDBJ databases">
        <title>Bacteria isolated from the canopy kelp, Nereocystis luetkeana.</title>
        <authorList>
            <person name="Pfister C.A."/>
            <person name="Younker I.T."/>
            <person name="Light S.H."/>
        </authorList>
    </citation>
    <scope>NUCLEOTIDE SEQUENCE [LARGE SCALE GENOMIC DNA]</scope>
    <source>
        <strain evidence="3 4">TI.2.07</strain>
    </source>
</reference>
<dbReference type="EMBL" id="JBAKBA010000002">
    <property type="protein sequence ID" value="MEL0657752.1"/>
    <property type="molecule type" value="Genomic_DNA"/>
</dbReference>
<comment type="similarity">
    <text evidence="1">Belongs to the DinB family.</text>
</comment>
<evidence type="ECO:0000256" key="1">
    <source>
        <dbReference type="ARBA" id="ARBA00008635"/>
    </source>
</evidence>
<organism evidence="3 4">
    <name type="scientific">Psychromonas arctica</name>
    <dbReference type="NCBI Taxonomy" id="168275"/>
    <lineage>
        <taxon>Bacteria</taxon>
        <taxon>Pseudomonadati</taxon>
        <taxon>Pseudomonadota</taxon>
        <taxon>Gammaproteobacteria</taxon>
        <taxon>Alteromonadales</taxon>
        <taxon>Psychromonadaceae</taxon>
        <taxon>Psychromonas</taxon>
    </lineage>
</organism>
<comment type="caution">
    <text evidence="3">The sequence shown here is derived from an EMBL/GenBank/DDBJ whole genome shotgun (WGS) entry which is preliminary data.</text>
</comment>
<dbReference type="RefSeq" id="WP_341626515.1">
    <property type="nucleotide sequence ID" value="NZ_JBAKBA010000002.1"/>
</dbReference>